<evidence type="ECO:0000256" key="1">
    <source>
        <dbReference type="SAM" id="SignalP"/>
    </source>
</evidence>
<evidence type="ECO:0008006" key="4">
    <source>
        <dbReference type="Google" id="ProtNLM"/>
    </source>
</evidence>
<keyword evidence="1" id="KW-0732">Signal</keyword>
<gene>
    <name evidence="2" type="ORF">GUJ93_ZPchr0010g9379</name>
</gene>
<sequence>MRVLTFRTATAWAWRAAVVLTSLESADESRGRGGAVVDVVVSTDVRQGHPNSVGARLGDSVGNSQCGWVGCVGGNQCGPCGVASSEGGSIKRRQKVSHGGDVGARWERKRKLV</sequence>
<dbReference type="Proteomes" id="UP000729402">
    <property type="component" value="Unassembled WGS sequence"/>
</dbReference>
<reference evidence="2" key="1">
    <citation type="journal article" date="2021" name="bioRxiv">
        <title>Whole Genome Assembly and Annotation of Northern Wild Rice, Zizania palustris L., Supports a Whole Genome Duplication in the Zizania Genus.</title>
        <authorList>
            <person name="Haas M."/>
            <person name="Kono T."/>
            <person name="Macchietto M."/>
            <person name="Millas R."/>
            <person name="McGilp L."/>
            <person name="Shao M."/>
            <person name="Duquette J."/>
            <person name="Hirsch C.N."/>
            <person name="Kimball J."/>
        </authorList>
    </citation>
    <scope>NUCLEOTIDE SEQUENCE</scope>
    <source>
        <tissue evidence="2">Fresh leaf tissue</tissue>
    </source>
</reference>
<reference evidence="2" key="2">
    <citation type="submission" date="2021-02" db="EMBL/GenBank/DDBJ databases">
        <authorList>
            <person name="Kimball J.A."/>
            <person name="Haas M.W."/>
            <person name="Macchietto M."/>
            <person name="Kono T."/>
            <person name="Duquette J."/>
            <person name="Shao M."/>
        </authorList>
    </citation>
    <scope>NUCLEOTIDE SEQUENCE</scope>
    <source>
        <tissue evidence="2">Fresh leaf tissue</tissue>
    </source>
</reference>
<feature type="chain" id="PRO_5035159837" description="Secreted protein" evidence="1">
    <location>
        <begin position="22"/>
        <end position="113"/>
    </location>
</feature>
<feature type="signal peptide" evidence="1">
    <location>
        <begin position="1"/>
        <end position="21"/>
    </location>
</feature>
<name>A0A8J5TDR1_ZIZPA</name>
<evidence type="ECO:0000313" key="3">
    <source>
        <dbReference type="Proteomes" id="UP000729402"/>
    </source>
</evidence>
<proteinExistence type="predicted"/>
<dbReference type="AlphaFoldDB" id="A0A8J5TDR1"/>
<dbReference type="EMBL" id="JAAALK010000082">
    <property type="protein sequence ID" value="KAG8083887.1"/>
    <property type="molecule type" value="Genomic_DNA"/>
</dbReference>
<accession>A0A8J5TDR1</accession>
<protein>
    <recommendedName>
        <fullName evidence="4">Secreted protein</fullName>
    </recommendedName>
</protein>
<organism evidence="2 3">
    <name type="scientific">Zizania palustris</name>
    <name type="common">Northern wild rice</name>
    <dbReference type="NCBI Taxonomy" id="103762"/>
    <lineage>
        <taxon>Eukaryota</taxon>
        <taxon>Viridiplantae</taxon>
        <taxon>Streptophyta</taxon>
        <taxon>Embryophyta</taxon>
        <taxon>Tracheophyta</taxon>
        <taxon>Spermatophyta</taxon>
        <taxon>Magnoliopsida</taxon>
        <taxon>Liliopsida</taxon>
        <taxon>Poales</taxon>
        <taxon>Poaceae</taxon>
        <taxon>BOP clade</taxon>
        <taxon>Oryzoideae</taxon>
        <taxon>Oryzeae</taxon>
        <taxon>Zizaniinae</taxon>
        <taxon>Zizania</taxon>
    </lineage>
</organism>
<evidence type="ECO:0000313" key="2">
    <source>
        <dbReference type="EMBL" id="KAG8083887.1"/>
    </source>
</evidence>
<comment type="caution">
    <text evidence="2">The sequence shown here is derived from an EMBL/GenBank/DDBJ whole genome shotgun (WGS) entry which is preliminary data.</text>
</comment>
<keyword evidence="3" id="KW-1185">Reference proteome</keyword>